<sequence>PLSLTSPLQWENIPTNALEKLRYIRSRADTSTAEDEPSLCRQCRKMAHGPGIAELFSPSGFKHSQLSTFAIRTDCMLCQFLWREDLLGSMNQANRIRRLSDLVKPMTGPPAVKEPSKAFVVLIALKQDTSPEIWRYLDVKVISDRGRLLWQPLHSLQVAVPDDDPFADFIYWRPVRWVYGSLNSLPMLRELLNYCCGNHASCPQLSAKPLPTRILRISGQTPHLSLTLHETSPDAVGEYIALSYCWGGPQQLCLTTQNLKDFKEVALAITQLPQTLSDAALVTNALGIHFLWVDALCIIQDSAEDKELEIEKMCAIYENSVVTIAASTSKSVQDGFLDTNASYNTESASCTIPIPFQSECGEEKWTSVTFSSTRTQHTDIFPINKRGWTFQEAFVPHRLLVFGDIEPFMRCRSSDTVVLSLTALSYYNSRIEPRRVLYGGRPYNSSYMEANDDRQFRRLWLYIVEQYCLRTFGFEADRPLAIRGVIQSLQSVYGGQCYHGIWSICPIGCLLWRSYPRDAATPARQPEVPTWSWLSLSFTDIDLSLLELLGNDDGTAIVRFTDAPHSTLQITCQVLLEDEVLKADDIVAYWDDYGREWSEAYDPEWEDLFLLVLTTTADQKLLTIEAVRESEGAYRRRGVMEIRGVEKWLAQPYQTVKLL</sequence>
<dbReference type="RefSeq" id="XP_018040150.1">
    <property type="nucleotide sequence ID" value="XM_018186331.1"/>
</dbReference>
<dbReference type="InParanoid" id="A0A177CQJ3"/>
<dbReference type="Pfam" id="PF06985">
    <property type="entry name" value="HET"/>
    <property type="match status" value="1"/>
</dbReference>
<evidence type="ECO:0000313" key="3">
    <source>
        <dbReference type="Proteomes" id="UP000077069"/>
    </source>
</evidence>
<protein>
    <submittedName>
        <fullName evidence="2">HET-domain-containing protein</fullName>
    </submittedName>
</protein>
<accession>A0A177CQJ3</accession>
<name>A0A177CQJ3_9PLEO</name>
<reference evidence="2 3" key="1">
    <citation type="submission" date="2016-05" db="EMBL/GenBank/DDBJ databases">
        <title>Comparative analysis of secretome profiles of manganese(II)-oxidizing ascomycete fungi.</title>
        <authorList>
            <consortium name="DOE Joint Genome Institute"/>
            <person name="Zeiner C.A."/>
            <person name="Purvine S.O."/>
            <person name="Zink E.M."/>
            <person name="Wu S."/>
            <person name="Pasa-Tolic L."/>
            <person name="Chaput D.L."/>
            <person name="Haridas S."/>
            <person name="Grigoriev I.V."/>
            <person name="Santelli C.M."/>
            <person name="Hansel C.M."/>
        </authorList>
    </citation>
    <scope>NUCLEOTIDE SEQUENCE [LARGE SCALE GENOMIC DNA]</scope>
    <source>
        <strain evidence="2 3">AP3s5-JAC2a</strain>
    </source>
</reference>
<proteinExistence type="predicted"/>
<keyword evidence="3" id="KW-1185">Reference proteome</keyword>
<dbReference type="GeneID" id="28769817"/>
<evidence type="ECO:0000259" key="1">
    <source>
        <dbReference type="Pfam" id="PF06985"/>
    </source>
</evidence>
<dbReference type="AlphaFoldDB" id="A0A177CQJ3"/>
<dbReference type="PANTHER" id="PTHR33112">
    <property type="entry name" value="DOMAIN PROTEIN, PUTATIVE-RELATED"/>
    <property type="match status" value="1"/>
</dbReference>
<dbReference type="EMBL" id="KV441549">
    <property type="protein sequence ID" value="OAG09785.1"/>
    <property type="molecule type" value="Genomic_DNA"/>
</dbReference>
<feature type="domain" description="Heterokaryon incompatibility" evidence="1">
    <location>
        <begin position="239"/>
        <end position="392"/>
    </location>
</feature>
<dbReference type="OrthoDB" id="3756169at2759"/>
<dbReference type="STRING" id="1460663.A0A177CQJ3"/>
<dbReference type="PANTHER" id="PTHR33112:SF16">
    <property type="entry name" value="HETEROKARYON INCOMPATIBILITY DOMAIN-CONTAINING PROTEIN"/>
    <property type="match status" value="1"/>
</dbReference>
<evidence type="ECO:0000313" key="2">
    <source>
        <dbReference type="EMBL" id="OAG09785.1"/>
    </source>
</evidence>
<organism evidence="2 3">
    <name type="scientific">Paraphaeosphaeria sporulosa</name>
    <dbReference type="NCBI Taxonomy" id="1460663"/>
    <lineage>
        <taxon>Eukaryota</taxon>
        <taxon>Fungi</taxon>
        <taxon>Dikarya</taxon>
        <taxon>Ascomycota</taxon>
        <taxon>Pezizomycotina</taxon>
        <taxon>Dothideomycetes</taxon>
        <taxon>Pleosporomycetidae</taxon>
        <taxon>Pleosporales</taxon>
        <taxon>Massarineae</taxon>
        <taxon>Didymosphaeriaceae</taxon>
        <taxon>Paraphaeosphaeria</taxon>
    </lineage>
</organism>
<gene>
    <name evidence="2" type="ORF">CC84DRAFT_453526</name>
</gene>
<dbReference type="InterPro" id="IPR010730">
    <property type="entry name" value="HET"/>
</dbReference>
<dbReference type="Proteomes" id="UP000077069">
    <property type="component" value="Unassembled WGS sequence"/>
</dbReference>
<feature type="non-terminal residue" evidence="2">
    <location>
        <position position="1"/>
    </location>
</feature>